<evidence type="ECO:0008006" key="3">
    <source>
        <dbReference type="Google" id="ProtNLM"/>
    </source>
</evidence>
<comment type="caution">
    <text evidence="1">The sequence shown here is derived from an EMBL/GenBank/DDBJ whole genome shotgun (WGS) entry which is preliminary data.</text>
</comment>
<keyword evidence="2" id="KW-1185">Reference proteome</keyword>
<evidence type="ECO:0000313" key="2">
    <source>
        <dbReference type="Proteomes" id="UP001439008"/>
    </source>
</evidence>
<dbReference type="EMBL" id="JBDODL010003200">
    <property type="protein sequence ID" value="MES1922605.1"/>
    <property type="molecule type" value="Genomic_DNA"/>
</dbReference>
<accession>A0ABV2ASH0</accession>
<gene>
    <name evidence="1" type="ORF">MHBO_004122</name>
</gene>
<evidence type="ECO:0000313" key="1">
    <source>
        <dbReference type="EMBL" id="MES1922605.1"/>
    </source>
</evidence>
<sequence>MAKFFLVGIITAGCMFKTRPTKDSFRSFNEKYENDGNRFGFLTVLEKTVRMKAKLYEYESLAEIKYEDFGFFCVGTANATETLKFVGAFGLWFPINSNEVTNIRYCSI</sequence>
<protein>
    <recommendedName>
        <fullName evidence="3">LAGLIDADG homing endonuclease</fullName>
    </recommendedName>
</protein>
<dbReference type="Proteomes" id="UP001439008">
    <property type="component" value="Unassembled WGS sequence"/>
</dbReference>
<name>A0ABV2ASH0_9EUKA</name>
<organism evidence="1 2">
    <name type="scientific">Bonamia ostreae</name>
    <dbReference type="NCBI Taxonomy" id="126728"/>
    <lineage>
        <taxon>Eukaryota</taxon>
        <taxon>Sar</taxon>
        <taxon>Rhizaria</taxon>
        <taxon>Endomyxa</taxon>
        <taxon>Ascetosporea</taxon>
        <taxon>Haplosporida</taxon>
        <taxon>Bonamia</taxon>
    </lineage>
</organism>
<reference evidence="1 2" key="1">
    <citation type="journal article" date="2024" name="BMC Biol.">
        <title>Comparative genomics of Ascetosporea gives new insight into the evolutionary basis for animal parasitism in Rhizaria.</title>
        <authorList>
            <person name="Hiltunen Thoren M."/>
            <person name="Onut-Brannstrom I."/>
            <person name="Alfjorden A."/>
            <person name="Peckova H."/>
            <person name="Swords F."/>
            <person name="Hooper C."/>
            <person name="Holzer A.S."/>
            <person name="Bass D."/>
            <person name="Burki F."/>
        </authorList>
    </citation>
    <scope>NUCLEOTIDE SEQUENCE [LARGE SCALE GENOMIC DNA]</scope>
    <source>
        <strain evidence="1">20-A016</strain>
    </source>
</reference>
<proteinExistence type="predicted"/>